<name>A0A0G4IAT3_9ALVE</name>
<dbReference type="EMBL" id="CDMZ01005774">
    <property type="protein sequence ID" value="CEM54303.1"/>
    <property type="molecule type" value="Genomic_DNA"/>
</dbReference>
<feature type="compositionally biased region" description="Basic and acidic residues" evidence="1">
    <location>
        <begin position="182"/>
        <end position="213"/>
    </location>
</feature>
<dbReference type="VEuPathDB" id="CryptoDB:Cvel_12681"/>
<evidence type="ECO:0000256" key="1">
    <source>
        <dbReference type="SAM" id="MobiDB-lite"/>
    </source>
</evidence>
<protein>
    <submittedName>
        <fullName evidence="2">Uncharacterized protein</fullName>
    </submittedName>
</protein>
<evidence type="ECO:0000313" key="2">
    <source>
        <dbReference type="EMBL" id="CEM54303.1"/>
    </source>
</evidence>
<accession>A0A0G4IAT3</accession>
<dbReference type="SUPFAM" id="SSF48452">
    <property type="entry name" value="TPR-like"/>
    <property type="match status" value="1"/>
</dbReference>
<feature type="region of interest" description="Disordered" evidence="1">
    <location>
        <begin position="108"/>
        <end position="224"/>
    </location>
</feature>
<gene>
    <name evidence="2" type="ORF">Cvel_12681</name>
</gene>
<feature type="compositionally biased region" description="Basic and acidic residues" evidence="1">
    <location>
        <begin position="297"/>
        <end position="324"/>
    </location>
</feature>
<dbReference type="Gene3D" id="1.25.40.10">
    <property type="entry name" value="Tetratricopeptide repeat domain"/>
    <property type="match status" value="1"/>
</dbReference>
<dbReference type="AlphaFoldDB" id="A0A0G4IAT3"/>
<organism evidence="2">
    <name type="scientific">Chromera velia CCMP2878</name>
    <dbReference type="NCBI Taxonomy" id="1169474"/>
    <lineage>
        <taxon>Eukaryota</taxon>
        <taxon>Sar</taxon>
        <taxon>Alveolata</taxon>
        <taxon>Colpodellida</taxon>
        <taxon>Chromeraceae</taxon>
        <taxon>Chromera</taxon>
    </lineage>
</organism>
<feature type="region of interest" description="Disordered" evidence="1">
    <location>
        <begin position="291"/>
        <end position="330"/>
    </location>
</feature>
<feature type="compositionally biased region" description="Basic and acidic residues" evidence="1">
    <location>
        <begin position="153"/>
        <end position="164"/>
    </location>
</feature>
<feature type="compositionally biased region" description="Basic and acidic residues" evidence="1">
    <location>
        <begin position="127"/>
        <end position="145"/>
    </location>
</feature>
<dbReference type="InterPro" id="IPR011990">
    <property type="entry name" value="TPR-like_helical_dom_sf"/>
</dbReference>
<feature type="region of interest" description="Disordered" evidence="1">
    <location>
        <begin position="579"/>
        <end position="600"/>
    </location>
</feature>
<proteinExistence type="predicted"/>
<reference evidence="2" key="1">
    <citation type="submission" date="2014-11" db="EMBL/GenBank/DDBJ databases">
        <authorList>
            <person name="Otto D Thomas"/>
            <person name="Naeem Raeece"/>
        </authorList>
    </citation>
    <scope>NUCLEOTIDE SEQUENCE</scope>
</reference>
<sequence>MKCVGAPIHFHAVAKTEFRFCVKKKRKRIALFLLRRLRQKQQGEALEVPFGFAHSKHSCVIDVEDEDAQPEIEIVRRLRAIPFIEVDQLSEKLLKELRKKGEERRKLKLELKQEEETGTGRPSGTQEGRDEGKEVGGQGQDREEGHEDTEMEGADRPQRGDDAARAQGDTDVIDGLPMGRPGGEKEVAVKKEDSETGEPKAKRPRLSSDREGETGEESGLPYAGCGRVRSFVAPEVDVGGRDGWCGKLASGGGKGGDERMENRAQAPVEVLQSKQEKVSWGIERGPSARQVKVKAGIQRDTERAKEEGGGHCEKSQDCEQKKTQVNDGPGVGQMSLCQAEVHHADTSSTPARTWEGRSQHIDGRPHAIAERVPFSVENSAYHSGLSWYDTEEEKYQKVEGMYKSLTDKKKLRCAASVLCKKADMLQKQGEYKQALLKCELALFSHEKLIAEPRSCQSATGLSKKAAETWTFCKTFGVTQSDVAEIHRKLYVAPILHQMAAILREDGKHGEAMKRVREELQIYRRSKAPPVFEKEVRCLAEMAVLLFHQNEFSEAMERCYEALWVMRGVWFPEDPFQPKFQPSRSEKEEYSEGATDIAETI</sequence>